<sequence>MTFEKLTSGWLANSRDKVVVPQRGAPTMQAKRCVGHFAEAGLTWF</sequence>
<dbReference type="RefSeq" id="WP_241447515.1">
    <property type="nucleotide sequence ID" value="NZ_JAKZHW010000001.1"/>
</dbReference>
<protein>
    <recommendedName>
        <fullName evidence="3">Transposase</fullName>
    </recommendedName>
</protein>
<evidence type="ECO:0000313" key="2">
    <source>
        <dbReference type="Proteomes" id="UP001203058"/>
    </source>
</evidence>
<reference evidence="1 2" key="1">
    <citation type="submission" date="2022-03" db="EMBL/GenBank/DDBJ databases">
        <authorList>
            <person name="Jo J.-H."/>
            <person name="Im W.-T."/>
        </authorList>
    </citation>
    <scope>NUCLEOTIDE SEQUENCE [LARGE SCALE GENOMIC DNA]</scope>
    <source>
        <strain evidence="1 2">SM33</strain>
    </source>
</reference>
<name>A0ABS9VLD3_9SPHN</name>
<comment type="caution">
    <text evidence="1">The sequence shown here is derived from an EMBL/GenBank/DDBJ whole genome shotgun (WGS) entry which is preliminary data.</text>
</comment>
<proteinExistence type="predicted"/>
<evidence type="ECO:0000313" key="1">
    <source>
        <dbReference type="EMBL" id="MCH8615780.1"/>
    </source>
</evidence>
<accession>A0ABS9VLD3</accession>
<gene>
    <name evidence="1" type="ORF">LZ016_06655</name>
</gene>
<organism evidence="1 2">
    <name type="scientific">Sphingomonas telluris</name>
    <dbReference type="NCBI Taxonomy" id="2907998"/>
    <lineage>
        <taxon>Bacteria</taxon>
        <taxon>Pseudomonadati</taxon>
        <taxon>Pseudomonadota</taxon>
        <taxon>Alphaproteobacteria</taxon>
        <taxon>Sphingomonadales</taxon>
        <taxon>Sphingomonadaceae</taxon>
        <taxon>Sphingomonas</taxon>
    </lineage>
</organism>
<evidence type="ECO:0008006" key="3">
    <source>
        <dbReference type="Google" id="ProtNLM"/>
    </source>
</evidence>
<dbReference type="Proteomes" id="UP001203058">
    <property type="component" value="Unassembled WGS sequence"/>
</dbReference>
<dbReference type="EMBL" id="JAKZHW010000001">
    <property type="protein sequence ID" value="MCH8615780.1"/>
    <property type="molecule type" value="Genomic_DNA"/>
</dbReference>
<keyword evidence="2" id="KW-1185">Reference proteome</keyword>